<evidence type="ECO:0000256" key="3">
    <source>
        <dbReference type="ARBA" id="ARBA00022827"/>
    </source>
</evidence>
<dbReference type="PROSITE" id="PS51257">
    <property type="entry name" value="PROKAR_LIPOPROTEIN"/>
    <property type="match status" value="1"/>
</dbReference>
<dbReference type="Pfam" id="PF01266">
    <property type="entry name" value="DAO"/>
    <property type="match status" value="1"/>
</dbReference>
<comment type="cofactor">
    <cofactor evidence="1">
        <name>FAD</name>
        <dbReference type="ChEBI" id="CHEBI:57692"/>
    </cofactor>
</comment>
<comment type="similarity">
    <text evidence="6">Belongs to the L2HGDH family.</text>
</comment>
<keyword evidence="2" id="KW-0285">Flavoprotein</keyword>
<keyword evidence="3" id="KW-0274">FAD</keyword>
<keyword evidence="4" id="KW-0560">Oxidoreductase</keyword>
<evidence type="ECO:0000256" key="1">
    <source>
        <dbReference type="ARBA" id="ARBA00001974"/>
    </source>
</evidence>
<dbReference type="InterPro" id="IPR006076">
    <property type="entry name" value="FAD-dep_OxRdtase"/>
</dbReference>
<dbReference type="Gene3D" id="3.50.50.60">
    <property type="entry name" value="FAD/NAD(P)-binding domain"/>
    <property type="match status" value="1"/>
</dbReference>
<evidence type="ECO:0000259" key="9">
    <source>
        <dbReference type="Pfam" id="PF01266"/>
    </source>
</evidence>
<keyword evidence="10" id="KW-1185">Reference proteome</keyword>
<dbReference type="GO" id="GO:0047545">
    <property type="term" value="F:(S)-2-hydroxyglutarate dehydrogenase activity"/>
    <property type="evidence" value="ECO:0007669"/>
    <property type="project" value="UniProtKB-EC"/>
</dbReference>
<proteinExistence type="inferred from homology"/>
<organism evidence="10 11">
    <name type="scientific">Globodera rostochiensis</name>
    <name type="common">Golden nematode worm</name>
    <name type="synonym">Heterodera rostochiensis</name>
    <dbReference type="NCBI Taxonomy" id="31243"/>
    <lineage>
        <taxon>Eukaryota</taxon>
        <taxon>Metazoa</taxon>
        <taxon>Ecdysozoa</taxon>
        <taxon>Nematoda</taxon>
        <taxon>Chromadorea</taxon>
        <taxon>Rhabditida</taxon>
        <taxon>Tylenchina</taxon>
        <taxon>Tylenchomorpha</taxon>
        <taxon>Tylenchoidea</taxon>
        <taxon>Heteroderidae</taxon>
        <taxon>Heteroderinae</taxon>
        <taxon>Globodera</taxon>
    </lineage>
</organism>
<dbReference type="WBParaSite" id="Gr19_v10_g17324.t1">
    <property type="protein sequence ID" value="Gr19_v10_g17324.t1"/>
    <property type="gene ID" value="Gr19_v10_g17324"/>
</dbReference>
<dbReference type="InterPro" id="IPR036188">
    <property type="entry name" value="FAD/NAD-bd_sf"/>
</dbReference>
<evidence type="ECO:0000256" key="6">
    <source>
        <dbReference type="ARBA" id="ARBA00037941"/>
    </source>
</evidence>
<sequence length="419" mass="46056">MKRNAARQLFDVAIVGGGIVGCAAARQLKQCRPQLSVVLLEKEDRLAAHQSGHNSGVLHAGIYYAPGTLKAQLCVKGIDLAYKYLEDNAIAHKQCGKLIVALDELEVHRLETLFERAKQNQCKGIELIGGDGIRQIEPHCRGVKAIWSPYTGIVDWSVVTRKFAEDFQRTGGTVFCGWPFERICQSDDPDYPLRLISSSNGGKIIDAKFLITCAGVFSDKIARLAGCSKLPKIVPFRGEYLKLKPERRFLIKSANIYPVPDPRFPFLGVHFTPTIHGDVLLGPNAVLALGREAYGKTDFSVSDFLDAVLFRGMWKLMGRYAAAGVGELYRSTFTSAQVKLLQRYVPELRPNDVEMGLVGIRAQALDADGNLIDDFVFDSGEGPLATRMLHVRNAPSPGATSSMAIAQMIVEKSMEKFGI</sequence>
<dbReference type="Gene3D" id="3.30.9.10">
    <property type="entry name" value="D-Amino Acid Oxidase, subunit A, domain 2"/>
    <property type="match status" value="1"/>
</dbReference>
<name>A0A914HH66_GLORO</name>
<dbReference type="PANTHER" id="PTHR43104:SF2">
    <property type="entry name" value="L-2-HYDROXYGLUTARATE DEHYDROGENASE, MITOCHONDRIAL"/>
    <property type="match status" value="1"/>
</dbReference>
<dbReference type="EC" id="1.1.99.2" evidence="7"/>
<evidence type="ECO:0000256" key="8">
    <source>
        <dbReference type="ARBA" id="ARBA00041137"/>
    </source>
</evidence>
<dbReference type="SUPFAM" id="SSF51905">
    <property type="entry name" value="FAD/NAD(P)-binding domain"/>
    <property type="match status" value="1"/>
</dbReference>
<accession>A0A914HH66</accession>
<dbReference type="AlphaFoldDB" id="A0A914HH66"/>
<evidence type="ECO:0000256" key="4">
    <source>
        <dbReference type="ARBA" id="ARBA00023002"/>
    </source>
</evidence>
<protein>
    <recommendedName>
        <fullName evidence="8">L-2-hydroxyglutarate dehydrogenase, mitochondrial</fullName>
        <ecNumber evidence="7">1.1.99.2</ecNumber>
    </recommendedName>
</protein>
<feature type="domain" description="FAD dependent oxidoreductase" evidence="9">
    <location>
        <begin position="11"/>
        <end position="411"/>
    </location>
</feature>
<dbReference type="NCBIfam" id="NF008726">
    <property type="entry name" value="PRK11728.1"/>
    <property type="match status" value="1"/>
</dbReference>
<comment type="catalytic activity">
    <reaction evidence="5">
        <text>(S)-2-hydroxyglutarate + A = 2-oxoglutarate + AH2</text>
        <dbReference type="Rhea" id="RHEA:21252"/>
        <dbReference type="ChEBI" id="CHEBI:13193"/>
        <dbReference type="ChEBI" id="CHEBI:16782"/>
        <dbReference type="ChEBI" id="CHEBI:16810"/>
        <dbReference type="ChEBI" id="CHEBI:17499"/>
        <dbReference type="EC" id="1.1.99.2"/>
    </reaction>
</comment>
<dbReference type="PANTHER" id="PTHR43104">
    <property type="entry name" value="L-2-HYDROXYGLUTARATE DEHYDROGENASE, MITOCHONDRIAL"/>
    <property type="match status" value="1"/>
</dbReference>
<evidence type="ECO:0000256" key="7">
    <source>
        <dbReference type="ARBA" id="ARBA00038878"/>
    </source>
</evidence>
<evidence type="ECO:0000256" key="2">
    <source>
        <dbReference type="ARBA" id="ARBA00022630"/>
    </source>
</evidence>
<evidence type="ECO:0000313" key="11">
    <source>
        <dbReference type="WBParaSite" id="Gr19_v10_g17324.t1"/>
    </source>
</evidence>
<reference evidence="11" key="1">
    <citation type="submission" date="2022-11" db="UniProtKB">
        <authorList>
            <consortium name="WormBaseParasite"/>
        </authorList>
    </citation>
    <scope>IDENTIFICATION</scope>
</reference>
<evidence type="ECO:0000256" key="5">
    <source>
        <dbReference type="ARBA" id="ARBA00036066"/>
    </source>
</evidence>
<dbReference type="Proteomes" id="UP000887572">
    <property type="component" value="Unplaced"/>
</dbReference>
<evidence type="ECO:0000313" key="10">
    <source>
        <dbReference type="Proteomes" id="UP000887572"/>
    </source>
</evidence>